<reference evidence="7 8" key="1">
    <citation type="submission" date="2021-11" db="EMBL/GenBank/DDBJ databases">
        <authorList>
            <person name="Huq M.A."/>
        </authorList>
    </citation>
    <scope>NUCLEOTIDE SEQUENCE [LARGE SCALE GENOMIC DNA]</scope>
    <source>
        <strain evidence="7 8">MAHUQ-52</strain>
    </source>
</reference>
<dbReference type="InterPro" id="IPR008266">
    <property type="entry name" value="Tyr_kinase_AS"/>
</dbReference>
<gene>
    <name evidence="7" type="ORF">LMJ30_13045</name>
</gene>
<evidence type="ECO:0000256" key="1">
    <source>
        <dbReference type="ARBA" id="ARBA00022679"/>
    </source>
</evidence>
<evidence type="ECO:0000313" key="8">
    <source>
        <dbReference type="Proteomes" id="UP001198701"/>
    </source>
</evidence>
<dbReference type="PANTHER" id="PTHR43289:SF34">
    <property type="entry name" value="SERINE_THREONINE-PROTEIN KINASE YBDM-RELATED"/>
    <property type="match status" value="1"/>
</dbReference>
<feature type="domain" description="Protein kinase" evidence="6">
    <location>
        <begin position="24"/>
        <end position="303"/>
    </location>
</feature>
<dbReference type="Gene3D" id="1.10.510.10">
    <property type="entry name" value="Transferase(Phosphotransferase) domain 1"/>
    <property type="match status" value="1"/>
</dbReference>
<dbReference type="RefSeq" id="WP_229432765.1">
    <property type="nucleotide sequence ID" value="NZ_JAJHPV010000013.1"/>
</dbReference>
<keyword evidence="2 5" id="KW-0547">Nucleotide-binding</keyword>
<keyword evidence="1" id="KW-0808">Transferase</keyword>
<evidence type="ECO:0000256" key="3">
    <source>
        <dbReference type="ARBA" id="ARBA00022777"/>
    </source>
</evidence>
<protein>
    <submittedName>
        <fullName evidence="7">Protein kinase</fullName>
    </submittedName>
</protein>
<dbReference type="InterPro" id="IPR013229">
    <property type="entry name" value="PEGA"/>
</dbReference>
<evidence type="ECO:0000256" key="4">
    <source>
        <dbReference type="ARBA" id="ARBA00022840"/>
    </source>
</evidence>
<accession>A0ABS8ITD7</accession>
<dbReference type="InterPro" id="IPR000719">
    <property type="entry name" value="Prot_kinase_dom"/>
</dbReference>
<dbReference type="EMBL" id="JAJHPV010000013">
    <property type="protein sequence ID" value="MCC6071885.1"/>
    <property type="molecule type" value="Genomic_DNA"/>
</dbReference>
<dbReference type="Pfam" id="PF00069">
    <property type="entry name" value="Pkinase"/>
    <property type="match status" value="1"/>
</dbReference>
<name>A0ABS8ITD7_9BURK</name>
<dbReference type="Proteomes" id="UP001198701">
    <property type="component" value="Unassembled WGS sequence"/>
</dbReference>
<dbReference type="PROSITE" id="PS00109">
    <property type="entry name" value="PROTEIN_KINASE_TYR"/>
    <property type="match status" value="1"/>
</dbReference>
<keyword evidence="3 7" id="KW-0418">Kinase</keyword>
<sequence length="536" mass="57618">MMTAADKLAGSENCLPIGTRLADFEITGVLGEGGFGIVYMAFDHSLQRSVAIKEYMPGPLASRAHDHSVTVRAERHQDTFDLGLKSFINEARFLAQFDHPSLVKVYRFWEQNQTAYTAMQYYEGRTIKDIVANSPEVVTEAWCMRVLKQILGALETLYTMQLLHRDVSPDNIIVQDNGDAVLLDFGSARQIIGDMTRGLTVILKPGYAPIEQYAGDASLPQGPFTDIYALAAVMYFAIVREAPPTSIARMIKDPMTPLAGRGLPGFGEGFLCALDSALAVPAQERPQTIDAFRALLGIHEPGMPRPRPAGPTQRIATVDHVPRLAPLASATPLVGTPLKIIKAPRAPFPRWMIATLVAGVLLPAALLYTLPGGDDAVIVAQPASPAPAPSAAVVAPPLAVEAPAPDLEAQAWDKLKDSSGTTAAALEAFLREYPQGRYVTPARKRLAELAAPAAEARPAPPKPETASYKLSVKPWGTVYVDGKERGVSPPLKKLTLTAGVHMVKVANPGFPDHVTRIVVKKGQPGTIAHDFTAKSK</sequence>
<organism evidence="7 8">
    <name type="scientific">Massilia agrisoli</name>
    <dbReference type="NCBI Taxonomy" id="2892444"/>
    <lineage>
        <taxon>Bacteria</taxon>
        <taxon>Pseudomonadati</taxon>
        <taxon>Pseudomonadota</taxon>
        <taxon>Betaproteobacteria</taxon>
        <taxon>Burkholderiales</taxon>
        <taxon>Oxalobacteraceae</taxon>
        <taxon>Telluria group</taxon>
        <taxon>Massilia</taxon>
    </lineage>
</organism>
<proteinExistence type="predicted"/>
<evidence type="ECO:0000259" key="6">
    <source>
        <dbReference type="PROSITE" id="PS50011"/>
    </source>
</evidence>
<dbReference type="InterPro" id="IPR017441">
    <property type="entry name" value="Protein_kinase_ATP_BS"/>
</dbReference>
<dbReference type="CDD" id="cd14014">
    <property type="entry name" value="STKc_PknB_like"/>
    <property type="match status" value="1"/>
</dbReference>
<evidence type="ECO:0000256" key="5">
    <source>
        <dbReference type="PROSITE-ProRule" id="PRU10141"/>
    </source>
</evidence>
<feature type="binding site" evidence="5">
    <location>
        <position position="53"/>
    </location>
    <ligand>
        <name>ATP</name>
        <dbReference type="ChEBI" id="CHEBI:30616"/>
    </ligand>
</feature>
<dbReference type="GO" id="GO:0016301">
    <property type="term" value="F:kinase activity"/>
    <property type="evidence" value="ECO:0007669"/>
    <property type="project" value="UniProtKB-KW"/>
</dbReference>
<evidence type="ECO:0000256" key="2">
    <source>
        <dbReference type="ARBA" id="ARBA00022741"/>
    </source>
</evidence>
<dbReference type="PROSITE" id="PS50011">
    <property type="entry name" value="PROTEIN_KINASE_DOM"/>
    <property type="match status" value="1"/>
</dbReference>
<dbReference type="PANTHER" id="PTHR43289">
    <property type="entry name" value="MITOGEN-ACTIVATED PROTEIN KINASE KINASE KINASE 20-RELATED"/>
    <property type="match status" value="1"/>
</dbReference>
<dbReference type="SUPFAM" id="SSF56112">
    <property type="entry name" value="Protein kinase-like (PK-like)"/>
    <property type="match status" value="1"/>
</dbReference>
<keyword evidence="8" id="KW-1185">Reference proteome</keyword>
<comment type="caution">
    <text evidence="7">The sequence shown here is derived from an EMBL/GenBank/DDBJ whole genome shotgun (WGS) entry which is preliminary data.</text>
</comment>
<dbReference type="PROSITE" id="PS00107">
    <property type="entry name" value="PROTEIN_KINASE_ATP"/>
    <property type="match status" value="1"/>
</dbReference>
<dbReference type="Pfam" id="PF08308">
    <property type="entry name" value="PEGA"/>
    <property type="match status" value="1"/>
</dbReference>
<evidence type="ECO:0000313" key="7">
    <source>
        <dbReference type="EMBL" id="MCC6071885.1"/>
    </source>
</evidence>
<dbReference type="InterPro" id="IPR011009">
    <property type="entry name" value="Kinase-like_dom_sf"/>
</dbReference>
<keyword evidence="4 5" id="KW-0067">ATP-binding</keyword>